<dbReference type="InterPro" id="IPR000008">
    <property type="entry name" value="C2_dom"/>
</dbReference>
<dbReference type="PANTHER" id="PTHR10039:SF17">
    <property type="entry name" value="FUNGAL STAND N-TERMINAL GOODBYE DOMAIN-CONTAINING PROTEIN-RELATED"/>
    <property type="match status" value="1"/>
</dbReference>
<organism evidence="4 5">
    <name type="scientific">Cerrena zonata</name>
    <dbReference type="NCBI Taxonomy" id="2478898"/>
    <lineage>
        <taxon>Eukaryota</taxon>
        <taxon>Fungi</taxon>
        <taxon>Dikarya</taxon>
        <taxon>Basidiomycota</taxon>
        <taxon>Agaricomycotina</taxon>
        <taxon>Agaricomycetes</taxon>
        <taxon>Polyporales</taxon>
        <taxon>Cerrenaceae</taxon>
        <taxon>Cerrena</taxon>
    </lineage>
</organism>
<dbReference type="InterPro" id="IPR056884">
    <property type="entry name" value="NPHP3-like_N"/>
</dbReference>
<evidence type="ECO:0000259" key="2">
    <source>
        <dbReference type="PROSITE" id="PS50004"/>
    </source>
</evidence>
<dbReference type="PROSITE" id="PS50837">
    <property type="entry name" value="NACHT"/>
    <property type="match status" value="1"/>
</dbReference>
<dbReference type="Pfam" id="PF24883">
    <property type="entry name" value="NPHP3_N"/>
    <property type="match status" value="1"/>
</dbReference>
<name>A0AAW0FEY4_9APHY</name>
<dbReference type="Proteomes" id="UP001385951">
    <property type="component" value="Unassembled WGS sequence"/>
</dbReference>
<accession>A0AAW0FEY4</accession>
<feature type="domain" description="C2" evidence="2">
    <location>
        <begin position="33"/>
        <end position="156"/>
    </location>
</feature>
<protein>
    <recommendedName>
        <fullName evidence="6">C2 domain-containing protein</fullName>
    </recommendedName>
</protein>
<comment type="caution">
    <text evidence="4">The sequence shown here is derived from an EMBL/GenBank/DDBJ whole genome shotgun (WGS) entry which is preliminary data.</text>
</comment>
<dbReference type="PROSITE" id="PS50004">
    <property type="entry name" value="C2"/>
    <property type="match status" value="1"/>
</dbReference>
<evidence type="ECO:0000313" key="5">
    <source>
        <dbReference type="Proteomes" id="UP001385951"/>
    </source>
</evidence>
<sequence length="1361" mass="154278">MTLRIDIVAHGLHITSRANIPILSSLPPFSSVSPPSPQLSQKYSEFRFAIMARNVHLIVRSARNTEWSGGGCYPAHTPPKLYITLKVNERRDKTETKDEADPQWNTEFTFPALEDEHVIRFRLKAVAMLCRDRIIGEIECTVADLLTPDSPKELQIFGVDDEAKSSTGTIVVDVEAISVDDAAKRLVEDAQAMDNIAHKVNELKERLQTLKLVVSVIDQVAKLNSKVELAWHICSALYKVVNDQCSTDQKVISLINTMICTLDFAQDSRKLNEYVISLETTITNLVTQVAECAIFVREYFRPSFLARLAGQLLIDSNKKSDDLVMKLTSLRADLESKIPLHVGTKMLEGQVEAKLVSAKIFMDVSQLRESDALRELKPTHMNVGTRPLCLRGTREIALEKIMNWILDIDNIEQNVLWIYGLAGSGKSTIARTIAARLDGLGRRGGFLFFERGKTNPDAVVQTLAVQLANSDPLLRFAICEAIEENRNITTASLEDQFDSLLRGPLTKAARSLHGPIVVVLDALDEYGDTASRKSLLKLLSNELPKFPSNFRFLLTSRPESSIFELFSKNLKIRSMSLKDMEDAAPAIRVYLSAELMGILGSDAILNASTRPDFDSRWKETNLDQLVKMSEGLFIWASTLIGFLMGVTNPANQLERILSSKTTKYIQGLDDLYATVLDACNDWGEGLDEEFRSIAGTILFCHQPLSDAAIDELLNLPDHKSCKTLFKRLRCLFDYEPGKPIRPLHASFRDYLVDEKRSIGKSWSLAGFDIHHYLLECCFRVMSKQLRFNICDFEASTQKYSDLEERIEKNISSSLKYASGHWVEHLDKVKTFPADTQRALELFSNQQIFFWLEVVSLCYSWKYQILDRCCYTVRRFLQDKKDAKRLSNLWYSVLTFWYQYCKVFNVYTPHLYVSGFTYPGDSDLISTYASLFTTAKVIAHQDVMQISEEDAFGYAAQYGHSEKNTCISFSPDGTKFLVSSLDGAVHVRNSFDYTMVKEYWPLNYTSSVDYAIFSTNSKYIYSALGDGTIHSSSGAILYQPKVDMGRVHSMTVLASSSDEHIAVLYAKGALVVSSDGVLIQKPYMFDSGPFYCGSISRQGLLALSFGKRSSEIFFFNLRTEISVISWQTSYKRVENFIFSPDGDKIALFIYQPHYDDRIDLWNVDTKECLQQLSFCGTNATGASFSKTCLTISPNSSLLALTYPSISKEDSTIWIWSLETGALLHHMLYTDKINSFAFSLNNHNLVAVSDNFVEMIDLSVIIPAMSNVYHNPLQLQSTMQYLTRHSLKWRMVKERKKYYIQGPNQEMILHIPSTIWKHTSSLECNYAIPPRKWRLDFGVREFFHGEDWTKGYNPDWLTNSDVL</sequence>
<dbReference type="PANTHER" id="PTHR10039">
    <property type="entry name" value="AMELOGENIN"/>
    <property type="match status" value="1"/>
</dbReference>
<dbReference type="Pfam" id="PF00168">
    <property type="entry name" value="C2"/>
    <property type="match status" value="1"/>
</dbReference>
<dbReference type="Gene3D" id="3.40.50.300">
    <property type="entry name" value="P-loop containing nucleotide triphosphate hydrolases"/>
    <property type="match status" value="1"/>
</dbReference>
<dbReference type="InterPro" id="IPR007111">
    <property type="entry name" value="NACHT_NTPase"/>
</dbReference>
<dbReference type="InterPro" id="IPR036322">
    <property type="entry name" value="WD40_repeat_dom_sf"/>
</dbReference>
<dbReference type="SUPFAM" id="SSF52540">
    <property type="entry name" value="P-loop containing nucleoside triphosphate hydrolases"/>
    <property type="match status" value="1"/>
</dbReference>
<dbReference type="EMBL" id="JASBNA010000108">
    <property type="protein sequence ID" value="KAK7676674.1"/>
    <property type="molecule type" value="Genomic_DNA"/>
</dbReference>
<evidence type="ECO:0000313" key="4">
    <source>
        <dbReference type="EMBL" id="KAK7676674.1"/>
    </source>
</evidence>
<dbReference type="CDD" id="cd00030">
    <property type="entry name" value="C2"/>
    <property type="match status" value="1"/>
</dbReference>
<dbReference type="InterPro" id="IPR027417">
    <property type="entry name" value="P-loop_NTPase"/>
</dbReference>
<dbReference type="InterPro" id="IPR015943">
    <property type="entry name" value="WD40/YVTN_repeat-like_dom_sf"/>
</dbReference>
<proteinExistence type="predicted"/>
<dbReference type="SUPFAM" id="SSF50978">
    <property type="entry name" value="WD40 repeat-like"/>
    <property type="match status" value="1"/>
</dbReference>
<evidence type="ECO:0000259" key="3">
    <source>
        <dbReference type="PROSITE" id="PS50837"/>
    </source>
</evidence>
<dbReference type="SMART" id="SM00320">
    <property type="entry name" value="WD40"/>
    <property type="match status" value="3"/>
</dbReference>
<dbReference type="Gene3D" id="2.60.40.150">
    <property type="entry name" value="C2 domain"/>
    <property type="match status" value="1"/>
</dbReference>
<gene>
    <name evidence="4" type="ORF">QCA50_020356</name>
</gene>
<evidence type="ECO:0008006" key="6">
    <source>
        <dbReference type="Google" id="ProtNLM"/>
    </source>
</evidence>
<dbReference type="InterPro" id="IPR001680">
    <property type="entry name" value="WD40_rpt"/>
</dbReference>
<dbReference type="Pfam" id="PF00400">
    <property type="entry name" value="WD40"/>
    <property type="match status" value="1"/>
</dbReference>
<dbReference type="InterPro" id="IPR035892">
    <property type="entry name" value="C2_domain_sf"/>
</dbReference>
<keyword evidence="5" id="KW-1185">Reference proteome</keyword>
<dbReference type="SMART" id="SM00239">
    <property type="entry name" value="C2"/>
    <property type="match status" value="1"/>
</dbReference>
<dbReference type="Gene3D" id="2.130.10.10">
    <property type="entry name" value="YVTN repeat-like/Quinoprotein amine dehydrogenase"/>
    <property type="match status" value="2"/>
</dbReference>
<feature type="domain" description="NACHT" evidence="3">
    <location>
        <begin position="414"/>
        <end position="560"/>
    </location>
</feature>
<reference evidence="4 5" key="1">
    <citation type="submission" date="2022-09" db="EMBL/GenBank/DDBJ databases">
        <authorList>
            <person name="Palmer J.M."/>
        </authorList>
    </citation>
    <scope>NUCLEOTIDE SEQUENCE [LARGE SCALE GENOMIC DNA]</scope>
    <source>
        <strain evidence="4 5">DSM 7382</strain>
    </source>
</reference>
<keyword evidence="1" id="KW-0677">Repeat</keyword>
<dbReference type="SUPFAM" id="SSF49562">
    <property type="entry name" value="C2 domain (Calcium/lipid-binding domain, CaLB)"/>
    <property type="match status" value="1"/>
</dbReference>
<evidence type="ECO:0000256" key="1">
    <source>
        <dbReference type="ARBA" id="ARBA00022737"/>
    </source>
</evidence>